<keyword evidence="2" id="KW-0378">Hydrolase</keyword>
<evidence type="ECO:0000313" key="6">
    <source>
        <dbReference type="Proteomes" id="UP001548587"/>
    </source>
</evidence>
<evidence type="ECO:0000256" key="3">
    <source>
        <dbReference type="ARBA" id="ARBA00023098"/>
    </source>
</evidence>
<evidence type="ECO:0000256" key="1">
    <source>
        <dbReference type="ARBA" id="ARBA00022679"/>
    </source>
</evidence>
<dbReference type="EMBL" id="JBEWCH010000001">
    <property type="protein sequence ID" value="MET1472996.1"/>
    <property type="molecule type" value="Genomic_DNA"/>
</dbReference>
<proteinExistence type="predicted"/>
<dbReference type="GO" id="GO:0016746">
    <property type="term" value="F:acyltransferase activity"/>
    <property type="evidence" value="ECO:0007669"/>
    <property type="project" value="UniProtKB-KW"/>
</dbReference>
<gene>
    <name evidence="5" type="ORF">ABXL37_01940</name>
</gene>
<comment type="caution">
    <text evidence="5">The sequence shown here is derived from an EMBL/GenBank/DDBJ whole genome shotgun (WGS) entry which is preliminary data.</text>
</comment>
<evidence type="ECO:0000313" key="5">
    <source>
        <dbReference type="EMBL" id="MET1472996.1"/>
    </source>
</evidence>
<name>A0ABV2C1L6_9BURK</name>
<organism evidence="5 6">
    <name type="scientific">Burkholderia sola</name>
    <dbReference type="NCBI Taxonomy" id="2843302"/>
    <lineage>
        <taxon>Bacteria</taxon>
        <taxon>Pseudomonadati</taxon>
        <taxon>Pseudomonadota</taxon>
        <taxon>Betaproteobacteria</taxon>
        <taxon>Burkholderiales</taxon>
        <taxon>Burkholderiaceae</taxon>
        <taxon>Burkholderia</taxon>
        <taxon>Burkholderia cepacia complex</taxon>
    </lineage>
</organism>
<evidence type="ECO:0000256" key="2">
    <source>
        <dbReference type="ARBA" id="ARBA00022801"/>
    </source>
</evidence>
<keyword evidence="6" id="KW-1185">Reference proteome</keyword>
<reference evidence="5 6" key="1">
    <citation type="submission" date="2024-06" db="EMBL/GenBank/DDBJ databases">
        <title>Burkholderia sola in Mexico.</title>
        <authorList>
            <person name="Estrada P."/>
        </authorList>
    </citation>
    <scope>NUCLEOTIDE SEQUENCE [LARGE SCALE GENOMIC DNA]</scope>
    <source>
        <strain evidence="5 6">CpTa8-5</strain>
    </source>
</reference>
<dbReference type="PROSITE" id="PS51934">
    <property type="entry name" value="LRAT"/>
    <property type="match status" value="1"/>
</dbReference>
<dbReference type="PANTHER" id="PTHR13943:SF77">
    <property type="entry name" value="LRAT DOMAIN-CONTAINING PROTEIN"/>
    <property type="match status" value="1"/>
</dbReference>
<accession>A0ABV2C1L6</accession>
<keyword evidence="5" id="KW-0012">Acyltransferase</keyword>
<dbReference type="Proteomes" id="UP001548587">
    <property type="component" value="Unassembled WGS sequence"/>
</dbReference>
<dbReference type="RefSeq" id="WP_209924496.1">
    <property type="nucleotide sequence ID" value="NZ_JBEWCH010000001.1"/>
</dbReference>
<dbReference type="InterPro" id="IPR007053">
    <property type="entry name" value="LRAT_dom"/>
</dbReference>
<dbReference type="Gene3D" id="3.90.1720.10">
    <property type="entry name" value="endopeptidase domain like (from Nostoc punctiforme)"/>
    <property type="match status" value="1"/>
</dbReference>
<dbReference type="PANTHER" id="PTHR13943">
    <property type="entry name" value="HRAS-LIKE SUPPRESSOR - RELATED"/>
    <property type="match status" value="1"/>
</dbReference>
<sequence>MIQSTAARADDAMPNGEPPVGAHLVTRRHGYLHHGIYVGDGNVIHYAGWSRQPSGGPVEIVTLDGFRAGFGFAVIRHARTPYDGMEAASRAASRLGECRYRLLTNNCEHFCLWCLFGVGRSEQVASCLRNPVHGVAVAVTLIACVLVARWHPAAAGRACPAP</sequence>
<protein>
    <submittedName>
        <fullName evidence="5">Lecithin retinol acyltransferase family protein</fullName>
    </submittedName>
</protein>
<evidence type="ECO:0000259" key="4">
    <source>
        <dbReference type="PROSITE" id="PS51934"/>
    </source>
</evidence>
<dbReference type="InterPro" id="IPR051496">
    <property type="entry name" value="H-rev107_PLA/AT"/>
</dbReference>
<keyword evidence="3" id="KW-0443">Lipid metabolism</keyword>
<dbReference type="Pfam" id="PF04970">
    <property type="entry name" value="LRAT"/>
    <property type="match status" value="1"/>
</dbReference>
<feature type="domain" description="LRAT" evidence="4">
    <location>
        <begin position="23"/>
        <end position="123"/>
    </location>
</feature>
<keyword evidence="1" id="KW-0808">Transferase</keyword>